<dbReference type="EMBL" id="CM039437">
    <property type="protein sequence ID" value="KAI4307989.1"/>
    <property type="molecule type" value="Genomic_DNA"/>
</dbReference>
<reference evidence="1 2" key="1">
    <citation type="journal article" date="2022" name="DNA Res.">
        <title>Chromosomal-level genome assembly of the orchid tree Bauhinia variegata (Leguminosae; Cercidoideae) supports the allotetraploid origin hypothesis of Bauhinia.</title>
        <authorList>
            <person name="Zhong Y."/>
            <person name="Chen Y."/>
            <person name="Zheng D."/>
            <person name="Pang J."/>
            <person name="Liu Y."/>
            <person name="Luo S."/>
            <person name="Meng S."/>
            <person name="Qian L."/>
            <person name="Wei D."/>
            <person name="Dai S."/>
            <person name="Zhou R."/>
        </authorList>
    </citation>
    <scope>NUCLEOTIDE SEQUENCE [LARGE SCALE GENOMIC DNA]</scope>
    <source>
        <strain evidence="1">BV-YZ2020</strain>
    </source>
</reference>
<comment type="caution">
    <text evidence="1">The sequence shown here is derived from an EMBL/GenBank/DDBJ whole genome shotgun (WGS) entry which is preliminary data.</text>
</comment>
<sequence length="238" mass="26702">MASILSNPMSFHSPISRINKFSDSGFLPLSIPNRVFCSNVKAMGGVARNSLDNLPRPKQQQLQPKTNRLQTSPTVLLNQFPAARSVQQMMDTMEKIMEDPLAYSTASPLIVARENGDYSKGKMPWAIREGEKYYKLRFNMPGMNKNDVKVWIEENMLVVKAEKVATVSHEGEVNGSIAEESEENEDWPAKSYGRYSHRIALPENIEFEKIKAQVRDGVLYITIPKANGSGKIIGINVQ</sequence>
<organism evidence="1 2">
    <name type="scientific">Bauhinia variegata</name>
    <name type="common">Purple orchid tree</name>
    <name type="synonym">Phanera variegata</name>
    <dbReference type="NCBI Taxonomy" id="167791"/>
    <lineage>
        <taxon>Eukaryota</taxon>
        <taxon>Viridiplantae</taxon>
        <taxon>Streptophyta</taxon>
        <taxon>Embryophyta</taxon>
        <taxon>Tracheophyta</taxon>
        <taxon>Spermatophyta</taxon>
        <taxon>Magnoliopsida</taxon>
        <taxon>eudicotyledons</taxon>
        <taxon>Gunneridae</taxon>
        <taxon>Pentapetalae</taxon>
        <taxon>rosids</taxon>
        <taxon>fabids</taxon>
        <taxon>Fabales</taxon>
        <taxon>Fabaceae</taxon>
        <taxon>Cercidoideae</taxon>
        <taxon>Cercideae</taxon>
        <taxon>Bauhiniinae</taxon>
        <taxon>Bauhinia</taxon>
    </lineage>
</organism>
<protein>
    <submittedName>
        <fullName evidence="1">Uncharacterized protein</fullName>
    </submittedName>
</protein>
<accession>A0ACB9LEF3</accession>
<proteinExistence type="predicted"/>
<gene>
    <name evidence="1" type="ORF">L6164_031110</name>
</gene>
<dbReference type="Proteomes" id="UP000828941">
    <property type="component" value="Chromosome 12"/>
</dbReference>
<evidence type="ECO:0000313" key="2">
    <source>
        <dbReference type="Proteomes" id="UP000828941"/>
    </source>
</evidence>
<name>A0ACB9LEF3_BAUVA</name>
<evidence type="ECO:0000313" key="1">
    <source>
        <dbReference type="EMBL" id="KAI4307989.1"/>
    </source>
</evidence>
<keyword evidence="2" id="KW-1185">Reference proteome</keyword>